<keyword evidence="3" id="KW-1185">Reference proteome</keyword>
<dbReference type="GO" id="GO:0005737">
    <property type="term" value="C:cytoplasm"/>
    <property type="evidence" value="ECO:0007669"/>
    <property type="project" value="TreeGrafter"/>
</dbReference>
<evidence type="ECO:0008006" key="4">
    <source>
        <dbReference type="Google" id="ProtNLM"/>
    </source>
</evidence>
<protein>
    <recommendedName>
        <fullName evidence="4">Jacalin-type lectin domain-containing protein</fullName>
    </recommendedName>
</protein>
<dbReference type="RefSeq" id="XP_026609146.1">
    <property type="nucleotide sequence ID" value="XM_026743301.1"/>
</dbReference>
<sequence>MPKRHPSANNISTSKPAKRGRRVFPERIQTRPFTLTNLANNEVVHQKCLALHGTCSVFDYAHETNYVSIVTRDATTTSQPDPQHWPAHNGAWKALVLLNPGQNTLTLSLNHNNSIHGTPFQLTVTYMPLLQLPPLHLAILVASDSPLLIDCPPAKYGALSTAHSTLDAAIAKLRMAAYMWQALTAEDLRGKGLGRRAFRLEEEWGRDTSCISATRDGKMGSVPRVHVVRSDKTVAQIRDAQVAQQNPHARDRDALHAYFEAALAAHGPPFENLRSSRPVVAGMILDSHYDAQRDLIVGHAALGCHRGDGLSLGVLGSHLAYSWPRFLEEVAACLTDCTETGSTVGNDNGECGTMQGACFVGQGAFLHEVGHAFGAGHTSGIMARGYAGGWGRAFVEHERNMNCSRAGQGNEDAIAHEAKWDLRDALQFRLLPHFALPGDRPVEDPGEFRRATVCIEAGVDSDDIDEEEEDGDEFIQISCKAGLAQVQIQNGQQDPITSYNDAASNWTGQCTLVRLNPEALAEFSRTEPLKITALAMSGKERTISNAWTLLNQKPYISIPGTDIILRKQAISSSSLEESSTENDAFIPWTVLLHHRGKDGNLHRATCIDLRVGCTMDGAVVYYADGRHENCGPALDASGQPHYFGGHASERRDLPEGESISRVLVCSDDDGWGSLAGIRMVLGDGTAWGELNSASHDYEGNEDGELESQGVFTLEPEEGEVIVGFYGLSAKDSGFCHQFGILTALRDVQLPEVLYDMPELGNAGDRKAS</sequence>
<evidence type="ECO:0000256" key="1">
    <source>
        <dbReference type="SAM" id="MobiDB-lite"/>
    </source>
</evidence>
<organism evidence="2 3">
    <name type="scientific">Aspergillus mulundensis</name>
    <dbReference type="NCBI Taxonomy" id="1810919"/>
    <lineage>
        <taxon>Eukaryota</taxon>
        <taxon>Fungi</taxon>
        <taxon>Dikarya</taxon>
        <taxon>Ascomycota</taxon>
        <taxon>Pezizomycotina</taxon>
        <taxon>Eurotiomycetes</taxon>
        <taxon>Eurotiomycetidae</taxon>
        <taxon>Eurotiales</taxon>
        <taxon>Aspergillaceae</taxon>
        <taxon>Aspergillus</taxon>
        <taxon>Aspergillus subgen. Nidulantes</taxon>
    </lineage>
</organism>
<gene>
    <name evidence="2" type="ORF">DSM5745_01285</name>
</gene>
<name>A0A3D8T5Y7_9EURO</name>
<dbReference type="PANTHER" id="PTHR21054">
    <property type="entry name" value="ZINC METALLOPROTEINASE-RELATED"/>
    <property type="match status" value="1"/>
</dbReference>
<dbReference type="AlphaFoldDB" id="A0A3D8T5Y7"/>
<dbReference type="EMBL" id="PVWQ01000001">
    <property type="protein sequence ID" value="RDW93963.1"/>
    <property type="molecule type" value="Genomic_DNA"/>
</dbReference>
<accession>A0A3D8T5Y7</accession>
<dbReference type="OrthoDB" id="74460at2759"/>
<dbReference type="InterPro" id="IPR021917">
    <property type="entry name" value="Unchr_Zn-peptidase-like"/>
</dbReference>
<dbReference type="Proteomes" id="UP000256690">
    <property type="component" value="Unassembled WGS sequence"/>
</dbReference>
<proteinExistence type="predicted"/>
<evidence type="ECO:0000313" key="2">
    <source>
        <dbReference type="EMBL" id="RDW93963.1"/>
    </source>
</evidence>
<dbReference type="Pfam" id="PF12044">
    <property type="entry name" value="Metallopep"/>
    <property type="match status" value="1"/>
</dbReference>
<dbReference type="GeneID" id="38111655"/>
<feature type="region of interest" description="Disordered" evidence="1">
    <location>
        <begin position="1"/>
        <end position="23"/>
    </location>
</feature>
<evidence type="ECO:0000313" key="3">
    <source>
        <dbReference type="Proteomes" id="UP000256690"/>
    </source>
</evidence>
<dbReference type="PANTHER" id="PTHR21054:SF2">
    <property type="entry name" value="MIP04191P"/>
    <property type="match status" value="1"/>
</dbReference>
<dbReference type="InterPro" id="IPR053002">
    <property type="entry name" value="Metalloproteinase_M10B"/>
</dbReference>
<reference evidence="2 3" key="1">
    <citation type="journal article" date="2018" name="IMA Fungus">
        <title>IMA Genome-F 9: Draft genome sequence of Annulohypoxylon stygium, Aspergillus mulundensis, Berkeleyomyces basicola (syn. Thielaviopsis basicola), Ceratocystis smalleyi, two Cercospora beticola strains, Coleophoma cylindrospora, Fusarium fracticaudum, Phialophora cf. hyalina, and Morchella septimelata.</title>
        <authorList>
            <person name="Wingfield B.D."/>
            <person name="Bills G.F."/>
            <person name="Dong Y."/>
            <person name="Huang W."/>
            <person name="Nel W.J."/>
            <person name="Swalarsk-Parry B.S."/>
            <person name="Vaghefi N."/>
            <person name="Wilken P.M."/>
            <person name="An Z."/>
            <person name="de Beer Z.W."/>
            <person name="De Vos L."/>
            <person name="Chen L."/>
            <person name="Duong T.A."/>
            <person name="Gao Y."/>
            <person name="Hammerbacher A."/>
            <person name="Kikkert J.R."/>
            <person name="Li Y."/>
            <person name="Li H."/>
            <person name="Li K."/>
            <person name="Li Q."/>
            <person name="Liu X."/>
            <person name="Ma X."/>
            <person name="Naidoo K."/>
            <person name="Pethybridge S.J."/>
            <person name="Sun J."/>
            <person name="Steenkamp E.T."/>
            <person name="van der Nest M.A."/>
            <person name="van Wyk S."/>
            <person name="Wingfield M.J."/>
            <person name="Xiong C."/>
            <person name="Yue Q."/>
            <person name="Zhang X."/>
        </authorList>
    </citation>
    <scope>NUCLEOTIDE SEQUENCE [LARGE SCALE GENOMIC DNA]</scope>
    <source>
        <strain evidence="2 3">DSM 5745</strain>
    </source>
</reference>
<comment type="caution">
    <text evidence="2">The sequence shown here is derived from an EMBL/GenBank/DDBJ whole genome shotgun (WGS) entry which is preliminary data.</text>
</comment>